<evidence type="ECO:0000256" key="3">
    <source>
        <dbReference type="ARBA" id="ARBA00022691"/>
    </source>
</evidence>
<dbReference type="EMBL" id="LAZR01003672">
    <property type="protein sequence ID" value="KKN15840.1"/>
    <property type="molecule type" value="Genomic_DNA"/>
</dbReference>
<protein>
    <recommendedName>
        <fullName evidence="5">O-methyltransferase</fullName>
    </recommendedName>
</protein>
<accession>A0A0F9N8J1</accession>
<dbReference type="AlphaFoldDB" id="A0A0F9N8J1"/>
<keyword evidence="3" id="KW-0949">S-adenosyl-L-methionine</keyword>
<sequence>MFHGIPDVIKERMRYLEEKDQRDRLDGTPQMERLRQIPPETGKFISILAACAPVGQFIEIGTSAGYSSLWIGLACQLNGNKLTTFELLKEKADIARETFHLTNFEQIVELIEGDACDYLADYKRISFCFLDTEKELYEEFYEIVIPNMVKGGIFVADNAINHYEILKPMLDSALSDERVDALIVPIGKGELVCRKI</sequence>
<dbReference type="GO" id="GO:0032259">
    <property type="term" value="P:methylation"/>
    <property type="evidence" value="ECO:0007669"/>
    <property type="project" value="UniProtKB-KW"/>
</dbReference>
<dbReference type="InterPro" id="IPR029063">
    <property type="entry name" value="SAM-dependent_MTases_sf"/>
</dbReference>
<dbReference type="PANTHER" id="PTHR43167:SF1">
    <property type="entry name" value="PUTATIVE (AFU_ORTHOLOGUE AFUA_6G01830)-RELATED"/>
    <property type="match status" value="1"/>
</dbReference>
<dbReference type="InterPro" id="IPR002935">
    <property type="entry name" value="SAM_O-MeTrfase"/>
</dbReference>
<dbReference type="SUPFAM" id="SSF53335">
    <property type="entry name" value="S-adenosyl-L-methionine-dependent methyltransferases"/>
    <property type="match status" value="1"/>
</dbReference>
<dbReference type="Pfam" id="PF01596">
    <property type="entry name" value="Methyltransf_3"/>
    <property type="match status" value="1"/>
</dbReference>
<name>A0A0F9N8J1_9ZZZZ</name>
<evidence type="ECO:0000256" key="1">
    <source>
        <dbReference type="ARBA" id="ARBA00022603"/>
    </source>
</evidence>
<gene>
    <name evidence="4" type="ORF">LCGC14_0981950</name>
</gene>
<comment type="caution">
    <text evidence="4">The sequence shown here is derived from an EMBL/GenBank/DDBJ whole genome shotgun (WGS) entry which is preliminary data.</text>
</comment>
<dbReference type="GO" id="GO:0008171">
    <property type="term" value="F:O-methyltransferase activity"/>
    <property type="evidence" value="ECO:0007669"/>
    <property type="project" value="InterPro"/>
</dbReference>
<dbReference type="Gene3D" id="3.40.50.150">
    <property type="entry name" value="Vaccinia Virus protein VP39"/>
    <property type="match status" value="1"/>
</dbReference>
<evidence type="ECO:0000313" key="4">
    <source>
        <dbReference type="EMBL" id="KKN15840.1"/>
    </source>
</evidence>
<dbReference type="PROSITE" id="PS51682">
    <property type="entry name" value="SAM_OMT_I"/>
    <property type="match status" value="1"/>
</dbReference>
<dbReference type="PANTHER" id="PTHR43167">
    <property type="entry name" value="PUTATIVE (AFU_ORTHOLOGUE AFUA_6G01830)-RELATED"/>
    <property type="match status" value="1"/>
</dbReference>
<reference evidence="4" key="1">
    <citation type="journal article" date="2015" name="Nature">
        <title>Complex archaea that bridge the gap between prokaryotes and eukaryotes.</title>
        <authorList>
            <person name="Spang A."/>
            <person name="Saw J.H."/>
            <person name="Jorgensen S.L."/>
            <person name="Zaremba-Niedzwiedzka K."/>
            <person name="Martijn J."/>
            <person name="Lind A.E."/>
            <person name="van Eijk R."/>
            <person name="Schleper C."/>
            <person name="Guy L."/>
            <person name="Ettema T.J."/>
        </authorList>
    </citation>
    <scope>NUCLEOTIDE SEQUENCE</scope>
</reference>
<evidence type="ECO:0000256" key="2">
    <source>
        <dbReference type="ARBA" id="ARBA00022679"/>
    </source>
</evidence>
<organism evidence="4">
    <name type="scientific">marine sediment metagenome</name>
    <dbReference type="NCBI Taxonomy" id="412755"/>
    <lineage>
        <taxon>unclassified sequences</taxon>
        <taxon>metagenomes</taxon>
        <taxon>ecological metagenomes</taxon>
    </lineage>
</organism>
<evidence type="ECO:0008006" key="5">
    <source>
        <dbReference type="Google" id="ProtNLM"/>
    </source>
</evidence>
<proteinExistence type="predicted"/>
<keyword evidence="2" id="KW-0808">Transferase</keyword>
<keyword evidence="1" id="KW-0489">Methyltransferase</keyword>